<dbReference type="AlphaFoldDB" id="A0A2J7RBK2"/>
<reference evidence="2 3" key="1">
    <citation type="submission" date="2017-12" db="EMBL/GenBank/DDBJ databases">
        <title>Hemimetabolous genomes reveal molecular basis of termite eusociality.</title>
        <authorList>
            <person name="Harrison M.C."/>
            <person name="Jongepier E."/>
            <person name="Robertson H.M."/>
            <person name="Arning N."/>
            <person name="Bitard-Feildel T."/>
            <person name="Chao H."/>
            <person name="Childers C.P."/>
            <person name="Dinh H."/>
            <person name="Doddapaneni H."/>
            <person name="Dugan S."/>
            <person name="Gowin J."/>
            <person name="Greiner C."/>
            <person name="Han Y."/>
            <person name="Hu H."/>
            <person name="Hughes D.S.T."/>
            <person name="Huylmans A.-K."/>
            <person name="Kemena C."/>
            <person name="Kremer L.P.M."/>
            <person name="Lee S.L."/>
            <person name="Lopez-Ezquerra A."/>
            <person name="Mallet L."/>
            <person name="Monroy-Kuhn J.M."/>
            <person name="Moser A."/>
            <person name="Murali S.C."/>
            <person name="Muzny D.M."/>
            <person name="Otani S."/>
            <person name="Piulachs M.-D."/>
            <person name="Poelchau M."/>
            <person name="Qu J."/>
            <person name="Schaub F."/>
            <person name="Wada-Katsumata A."/>
            <person name="Worley K.C."/>
            <person name="Xie Q."/>
            <person name="Ylla G."/>
            <person name="Poulsen M."/>
            <person name="Gibbs R.A."/>
            <person name="Schal C."/>
            <person name="Richards S."/>
            <person name="Belles X."/>
            <person name="Korb J."/>
            <person name="Bornberg-Bauer E."/>
        </authorList>
    </citation>
    <scope>NUCLEOTIDE SEQUENCE [LARGE SCALE GENOMIC DNA]</scope>
    <source>
        <tissue evidence="2">Whole body</tissue>
    </source>
</reference>
<dbReference type="EMBL" id="NEVH01005896">
    <property type="protein sequence ID" value="PNF38210.1"/>
    <property type="molecule type" value="Genomic_DNA"/>
</dbReference>
<accession>A0A2J7RBK2</accession>
<comment type="caution">
    <text evidence="2">The sequence shown here is derived from an EMBL/GenBank/DDBJ whole genome shotgun (WGS) entry which is preliminary data.</text>
</comment>
<dbReference type="Proteomes" id="UP000235965">
    <property type="component" value="Unassembled WGS sequence"/>
</dbReference>
<dbReference type="InParanoid" id="A0A2J7RBK2"/>
<name>A0A2J7RBK2_9NEOP</name>
<protein>
    <submittedName>
        <fullName evidence="2">Uncharacterized protein</fullName>
    </submittedName>
</protein>
<gene>
    <name evidence="2" type="ORF">B7P43_G13458</name>
</gene>
<evidence type="ECO:0000256" key="1">
    <source>
        <dbReference type="SAM" id="MobiDB-lite"/>
    </source>
</evidence>
<organism evidence="2 3">
    <name type="scientific">Cryptotermes secundus</name>
    <dbReference type="NCBI Taxonomy" id="105785"/>
    <lineage>
        <taxon>Eukaryota</taxon>
        <taxon>Metazoa</taxon>
        <taxon>Ecdysozoa</taxon>
        <taxon>Arthropoda</taxon>
        <taxon>Hexapoda</taxon>
        <taxon>Insecta</taxon>
        <taxon>Pterygota</taxon>
        <taxon>Neoptera</taxon>
        <taxon>Polyneoptera</taxon>
        <taxon>Dictyoptera</taxon>
        <taxon>Blattodea</taxon>
        <taxon>Blattoidea</taxon>
        <taxon>Termitoidae</taxon>
        <taxon>Kalotermitidae</taxon>
        <taxon>Cryptotermitinae</taxon>
        <taxon>Cryptotermes</taxon>
    </lineage>
</organism>
<feature type="compositionally biased region" description="Polar residues" evidence="1">
    <location>
        <begin position="33"/>
        <end position="60"/>
    </location>
</feature>
<evidence type="ECO:0000313" key="2">
    <source>
        <dbReference type="EMBL" id="PNF38210.1"/>
    </source>
</evidence>
<feature type="region of interest" description="Disordered" evidence="1">
    <location>
        <begin position="1"/>
        <end position="21"/>
    </location>
</feature>
<proteinExistence type="predicted"/>
<feature type="region of interest" description="Disordered" evidence="1">
    <location>
        <begin position="33"/>
        <end position="89"/>
    </location>
</feature>
<keyword evidence="3" id="KW-1185">Reference proteome</keyword>
<evidence type="ECO:0000313" key="3">
    <source>
        <dbReference type="Proteomes" id="UP000235965"/>
    </source>
</evidence>
<sequence length="89" mass="10319">MNSPTYPFSPTAIPSHKPSDIDATAQKYYTAPVQQQVQPPDINYMNNESRGQQIQKITSFSEEEEEETQNNNNNKWQIIRSTKRKKAFN</sequence>